<dbReference type="AlphaFoldDB" id="A0A7W6FME9"/>
<keyword evidence="1" id="KW-0812">Transmembrane</keyword>
<feature type="transmembrane region" description="Helical" evidence="1">
    <location>
        <begin position="20"/>
        <end position="38"/>
    </location>
</feature>
<dbReference type="Proteomes" id="UP000545490">
    <property type="component" value="Unassembled WGS sequence"/>
</dbReference>
<proteinExistence type="predicted"/>
<evidence type="ECO:0000313" key="2">
    <source>
        <dbReference type="EMBL" id="MBB3919175.1"/>
    </source>
</evidence>
<name>A0A7W6FME9_9HYPH</name>
<accession>A0A7W6FME9</accession>
<keyword evidence="1" id="KW-1133">Transmembrane helix</keyword>
<keyword evidence="1" id="KW-0472">Membrane</keyword>
<gene>
    <name evidence="2" type="ORF">GGQ65_006516</name>
</gene>
<evidence type="ECO:0000313" key="3">
    <source>
        <dbReference type="Proteomes" id="UP000545490"/>
    </source>
</evidence>
<protein>
    <submittedName>
        <fullName evidence="2">Uncharacterized protein</fullName>
    </submittedName>
</protein>
<dbReference type="EMBL" id="JACIDG010000024">
    <property type="protein sequence ID" value="MBB3919175.1"/>
    <property type="molecule type" value="Genomic_DNA"/>
</dbReference>
<organism evidence="2 3">
    <name type="scientific">Rhizobium fabae</name>
    <dbReference type="NCBI Taxonomy" id="573179"/>
    <lineage>
        <taxon>Bacteria</taxon>
        <taxon>Pseudomonadati</taxon>
        <taxon>Pseudomonadota</taxon>
        <taxon>Alphaproteobacteria</taxon>
        <taxon>Hyphomicrobiales</taxon>
        <taxon>Rhizobiaceae</taxon>
        <taxon>Rhizobium/Agrobacterium group</taxon>
        <taxon>Rhizobium</taxon>
    </lineage>
</organism>
<comment type="caution">
    <text evidence="2">The sequence shown here is derived from an EMBL/GenBank/DDBJ whole genome shotgun (WGS) entry which is preliminary data.</text>
</comment>
<evidence type="ECO:0000256" key="1">
    <source>
        <dbReference type="SAM" id="Phobius"/>
    </source>
</evidence>
<reference evidence="2 3" key="1">
    <citation type="submission" date="2020-08" db="EMBL/GenBank/DDBJ databases">
        <title>Genomic Encyclopedia of Type Strains, Phase IV (KMG-IV): sequencing the most valuable type-strain genomes for metagenomic binning, comparative biology and taxonomic classification.</title>
        <authorList>
            <person name="Goeker M."/>
        </authorList>
    </citation>
    <scope>NUCLEOTIDE SEQUENCE [LARGE SCALE GENOMIC DNA]</scope>
    <source>
        <strain evidence="2 3">DSM 19331</strain>
    </source>
</reference>
<sequence>MILAVPQLDSRFTRVTLYKLIRLFYSATSMQLTLYSYSCSRHWLYRKRAV</sequence>